<evidence type="ECO:0000313" key="2">
    <source>
        <dbReference type="EMBL" id="RBP38791.1"/>
    </source>
</evidence>
<evidence type="ECO:0000256" key="1">
    <source>
        <dbReference type="SAM" id="MobiDB-lite"/>
    </source>
</evidence>
<gene>
    <name evidence="2" type="ORF">DFR37_10683</name>
</gene>
<comment type="caution">
    <text evidence="2">The sequence shown here is derived from an EMBL/GenBank/DDBJ whole genome shotgun (WGS) entry which is preliminary data.</text>
</comment>
<feature type="region of interest" description="Disordered" evidence="1">
    <location>
        <begin position="268"/>
        <end position="290"/>
    </location>
</feature>
<dbReference type="OrthoDB" id="8565761at2"/>
<dbReference type="RefSeq" id="WP_147251620.1">
    <property type="nucleotide sequence ID" value="NZ_JACCEU010000007.1"/>
</dbReference>
<accession>A0A366HBA6</accession>
<dbReference type="Proteomes" id="UP000253628">
    <property type="component" value="Unassembled WGS sequence"/>
</dbReference>
<keyword evidence="3" id="KW-1185">Reference proteome</keyword>
<reference evidence="2 3" key="1">
    <citation type="submission" date="2018-06" db="EMBL/GenBank/DDBJ databases">
        <title>Genomic Encyclopedia of Type Strains, Phase IV (KMG-IV): sequencing the most valuable type-strain genomes for metagenomic binning, comparative biology and taxonomic classification.</title>
        <authorList>
            <person name="Goeker M."/>
        </authorList>
    </citation>
    <scope>NUCLEOTIDE SEQUENCE [LARGE SCALE GENOMIC DNA]</scope>
    <source>
        <strain evidence="2 3">DSM 25520</strain>
    </source>
</reference>
<name>A0A366HBA6_9BURK</name>
<proteinExistence type="predicted"/>
<organism evidence="2 3">
    <name type="scientific">Eoetvoesiella caeni</name>
    <dbReference type="NCBI Taxonomy" id="645616"/>
    <lineage>
        <taxon>Bacteria</taxon>
        <taxon>Pseudomonadati</taxon>
        <taxon>Pseudomonadota</taxon>
        <taxon>Betaproteobacteria</taxon>
        <taxon>Burkholderiales</taxon>
        <taxon>Alcaligenaceae</taxon>
        <taxon>Eoetvoesiella</taxon>
    </lineage>
</organism>
<protein>
    <submittedName>
        <fullName evidence="2">Uncharacterized protein</fullName>
    </submittedName>
</protein>
<dbReference type="AlphaFoldDB" id="A0A366HBA6"/>
<sequence length="290" mass="32769">MMTRSQINIYAAEAKRISRQLAATRTHKEQAPLVHAWAAATIQALKESQMARIRTIKPEFFTSDDIVSMSPLARIFYIALWCEADREGRLEWKPRTHKLRYLPGDDCDIDDLSAELIEAGLVVLYSVDGKQYAEIPSFLKHQVINNRETGSKIPPRDIDASTTREVRVNDASATRAHASVGEGKGKEGIYISGEPDVRNPSRFEEFWKAYPSTGRKVAKATCAKRWAARQLDQLADKIISHVIAVRETKQWREGFEPAPLTYINQSRWNDDLPEQPADPSTAENMFEGAI</sequence>
<evidence type="ECO:0000313" key="3">
    <source>
        <dbReference type="Proteomes" id="UP000253628"/>
    </source>
</evidence>
<dbReference type="EMBL" id="QNRQ01000006">
    <property type="protein sequence ID" value="RBP38791.1"/>
    <property type="molecule type" value="Genomic_DNA"/>
</dbReference>